<keyword evidence="3" id="KW-0808">Transferase</keyword>
<dbReference type="EMBL" id="SJPW01000002">
    <property type="protein sequence ID" value="TWU58976.1"/>
    <property type="molecule type" value="Genomic_DNA"/>
</dbReference>
<evidence type="ECO:0000313" key="10">
    <source>
        <dbReference type="EMBL" id="TWU58976.1"/>
    </source>
</evidence>
<feature type="compositionally biased region" description="Polar residues" evidence="8">
    <location>
        <begin position="536"/>
        <end position="558"/>
    </location>
</feature>
<feature type="binding site" evidence="7">
    <location>
        <position position="69"/>
    </location>
    <ligand>
        <name>ATP</name>
        <dbReference type="ChEBI" id="CHEBI:30616"/>
    </ligand>
</feature>
<feature type="compositionally biased region" description="Basic and acidic residues" evidence="8">
    <location>
        <begin position="735"/>
        <end position="749"/>
    </location>
</feature>
<evidence type="ECO:0000256" key="6">
    <source>
        <dbReference type="ARBA" id="ARBA00022840"/>
    </source>
</evidence>
<evidence type="ECO:0000256" key="5">
    <source>
        <dbReference type="ARBA" id="ARBA00022777"/>
    </source>
</evidence>
<name>A0A5C6FFT8_9BACT</name>
<organism evidence="10 11">
    <name type="scientific">Rubripirellula tenax</name>
    <dbReference type="NCBI Taxonomy" id="2528015"/>
    <lineage>
        <taxon>Bacteria</taxon>
        <taxon>Pseudomonadati</taxon>
        <taxon>Planctomycetota</taxon>
        <taxon>Planctomycetia</taxon>
        <taxon>Pirellulales</taxon>
        <taxon>Pirellulaceae</taxon>
        <taxon>Rubripirellula</taxon>
    </lineage>
</organism>
<dbReference type="GO" id="GO:0004674">
    <property type="term" value="F:protein serine/threonine kinase activity"/>
    <property type="evidence" value="ECO:0007669"/>
    <property type="project" value="UniProtKB-EC"/>
</dbReference>
<dbReference type="PANTHER" id="PTHR43671:SF13">
    <property type="entry name" value="SERINE_THREONINE-PROTEIN KINASE NEK2"/>
    <property type="match status" value="1"/>
</dbReference>
<comment type="caution">
    <text evidence="10">The sequence shown here is derived from an EMBL/GenBank/DDBJ whole genome shotgun (WGS) entry which is preliminary data.</text>
</comment>
<keyword evidence="4 7" id="KW-0547">Nucleotide-binding</keyword>
<dbReference type="InterPro" id="IPR008271">
    <property type="entry name" value="Ser/Thr_kinase_AS"/>
</dbReference>
<proteinExistence type="inferred from homology"/>
<evidence type="ECO:0000313" key="11">
    <source>
        <dbReference type="Proteomes" id="UP000318288"/>
    </source>
</evidence>
<evidence type="ECO:0000256" key="4">
    <source>
        <dbReference type="ARBA" id="ARBA00022741"/>
    </source>
</evidence>
<dbReference type="GO" id="GO:0005524">
    <property type="term" value="F:ATP binding"/>
    <property type="evidence" value="ECO:0007669"/>
    <property type="project" value="UniProtKB-UniRule"/>
</dbReference>
<dbReference type="SMART" id="SM00220">
    <property type="entry name" value="S_TKc"/>
    <property type="match status" value="1"/>
</dbReference>
<dbReference type="EC" id="2.7.11.1" evidence="2"/>
<feature type="region of interest" description="Disordered" evidence="8">
    <location>
        <begin position="733"/>
        <end position="770"/>
    </location>
</feature>
<comment type="similarity">
    <text evidence="1">Belongs to the protein kinase superfamily. NEK Ser/Thr protein kinase family. NIMA subfamily.</text>
</comment>
<evidence type="ECO:0000256" key="7">
    <source>
        <dbReference type="PROSITE-ProRule" id="PRU10141"/>
    </source>
</evidence>
<dbReference type="PROSITE" id="PS50011">
    <property type="entry name" value="PROTEIN_KINASE_DOM"/>
    <property type="match status" value="1"/>
</dbReference>
<evidence type="ECO:0000256" key="1">
    <source>
        <dbReference type="ARBA" id="ARBA00010886"/>
    </source>
</evidence>
<dbReference type="Proteomes" id="UP000318288">
    <property type="component" value="Unassembled WGS sequence"/>
</dbReference>
<reference evidence="10 11" key="1">
    <citation type="submission" date="2019-02" db="EMBL/GenBank/DDBJ databases">
        <title>Deep-cultivation of Planctomycetes and their phenomic and genomic characterization uncovers novel biology.</title>
        <authorList>
            <person name="Wiegand S."/>
            <person name="Jogler M."/>
            <person name="Boedeker C."/>
            <person name="Pinto D."/>
            <person name="Vollmers J."/>
            <person name="Rivas-Marin E."/>
            <person name="Kohn T."/>
            <person name="Peeters S.H."/>
            <person name="Heuer A."/>
            <person name="Rast P."/>
            <person name="Oberbeckmann S."/>
            <person name="Bunk B."/>
            <person name="Jeske O."/>
            <person name="Meyerdierks A."/>
            <person name="Storesund J.E."/>
            <person name="Kallscheuer N."/>
            <person name="Luecker S."/>
            <person name="Lage O.M."/>
            <person name="Pohl T."/>
            <person name="Merkel B.J."/>
            <person name="Hornburger P."/>
            <person name="Mueller R.-W."/>
            <person name="Bruemmer F."/>
            <person name="Labrenz M."/>
            <person name="Spormann A.M."/>
            <person name="Op Den Camp H."/>
            <person name="Overmann J."/>
            <person name="Amann R."/>
            <person name="Jetten M.S.M."/>
            <person name="Mascher T."/>
            <person name="Medema M.H."/>
            <person name="Devos D.P."/>
            <person name="Kaster A.-K."/>
            <person name="Ovreas L."/>
            <person name="Rohde M."/>
            <person name="Galperin M.Y."/>
            <person name="Jogler C."/>
        </authorList>
    </citation>
    <scope>NUCLEOTIDE SEQUENCE [LARGE SCALE GENOMIC DNA]</scope>
    <source>
        <strain evidence="10 11">Poly51</strain>
    </source>
</reference>
<dbReference type="Gene3D" id="1.10.510.10">
    <property type="entry name" value="Transferase(Phosphotransferase) domain 1"/>
    <property type="match status" value="1"/>
</dbReference>
<dbReference type="InterPro" id="IPR000719">
    <property type="entry name" value="Prot_kinase_dom"/>
</dbReference>
<accession>A0A5C6FFT8</accession>
<keyword evidence="5 10" id="KW-0418">Kinase</keyword>
<dbReference type="PANTHER" id="PTHR43671">
    <property type="entry name" value="SERINE/THREONINE-PROTEIN KINASE NEK"/>
    <property type="match status" value="1"/>
</dbReference>
<feature type="region of interest" description="Disordered" evidence="8">
    <location>
        <begin position="524"/>
        <end position="560"/>
    </location>
</feature>
<evidence type="ECO:0000256" key="3">
    <source>
        <dbReference type="ARBA" id="ARBA00022679"/>
    </source>
</evidence>
<keyword evidence="6 7" id="KW-0067">ATP-binding</keyword>
<dbReference type="SUPFAM" id="SSF56112">
    <property type="entry name" value="Protein kinase-like (PK-like)"/>
    <property type="match status" value="1"/>
</dbReference>
<feature type="compositionally biased region" description="Basic residues" evidence="8">
    <location>
        <begin position="758"/>
        <end position="770"/>
    </location>
</feature>
<protein>
    <recommendedName>
        <fullName evidence="2">non-specific serine/threonine protein kinase</fullName>
        <ecNumber evidence="2">2.7.11.1</ecNumber>
    </recommendedName>
</protein>
<feature type="compositionally biased region" description="Basic and acidic residues" evidence="8">
    <location>
        <begin position="525"/>
        <end position="535"/>
    </location>
</feature>
<dbReference type="AlphaFoldDB" id="A0A5C6FFT8"/>
<evidence type="ECO:0000256" key="2">
    <source>
        <dbReference type="ARBA" id="ARBA00012513"/>
    </source>
</evidence>
<sequence length="770" mass="85950">MVNRSMKTFPLKLVQKQKNEATADGEHVLLEIHVPLVDGAPCTLGSGRYARVVFAQDAPENPNNYYAIKFLKRDTDSIEHSRMSRRRFFEEIRRTSMISTYGRDDFVSWIGFGYLAFSALGKDDREPEEVSFAGKFGHDCEVLAEATKEFSGSLDETIKQELQGPFYVMELEYLTLDDLLRLPLAVHSHAAIRYVPGLLKQLRTTAVDHRDDLKLITKELFNNAKPMHEIASDWADQTGMSLLNEIGKKDAGLRNQAILQLFQSLLACVGRLHSTEDPTIEKSYLAHRDLKPANFLMDWNSAFPFSATVKLADLGFAADHSSVRDQCFTAKSGFREPSALAPGTYQFRAPEQVTPGLEISFTAKSPKELHVLHTPDFAIREGDRFISSEVVHANHDKKHSAQETFVARIENVAVKSGATVVQLNHPCTVRNEDQTYYQGFVVRETGHHTDIFALGCILYFLASGGKNPENFYARCIESAEFSGGSINTQISSVFESCLNLTLAICVDDPEKIETELAEQIVHLNQKRDPSKETELARQSSSNHKTTKSVSGESNATAESSDHLDAIDPEFLKQFYSDAGDQSKWWSRVFGDGASADDKGFISNFCQSQRQNPATQFYCRDKNQDPIPFSILFIVVRMMLRDAKYSYVATAQEKGSFLDVPLHETLTKEVRKDVSRVLAAKDGICRGQLHSSNMTASDLFVLLRILMHPFPPLSNAAVDEASVALDSQSAEVVEEAAVKTDDEPNERVDDGELVSKPSTAKKKSAKRKTTK</sequence>
<dbReference type="InterPro" id="IPR050660">
    <property type="entry name" value="NEK_Ser/Thr_kinase"/>
</dbReference>
<dbReference type="PROSITE" id="PS00107">
    <property type="entry name" value="PROTEIN_KINASE_ATP"/>
    <property type="match status" value="1"/>
</dbReference>
<gene>
    <name evidence="10" type="ORF">Poly51_17570</name>
</gene>
<evidence type="ECO:0000259" key="9">
    <source>
        <dbReference type="PROSITE" id="PS50011"/>
    </source>
</evidence>
<dbReference type="PROSITE" id="PS00108">
    <property type="entry name" value="PROTEIN_KINASE_ST"/>
    <property type="match status" value="1"/>
</dbReference>
<feature type="domain" description="Protein kinase" evidence="9">
    <location>
        <begin position="38"/>
        <end position="546"/>
    </location>
</feature>
<keyword evidence="11" id="KW-1185">Reference proteome</keyword>
<dbReference type="InterPro" id="IPR011009">
    <property type="entry name" value="Kinase-like_dom_sf"/>
</dbReference>
<evidence type="ECO:0000256" key="8">
    <source>
        <dbReference type="SAM" id="MobiDB-lite"/>
    </source>
</evidence>
<dbReference type="InterPro" id="IPR017441">
    <property type="entry name" value="Protein_kinase_ATP_BS"/>
</dbReference>